<dbReference type="GO" id="GO:0004674">
    <property type="term" value="F:protein serine/threonine kinase activity"/>
    <property type="evidence" value="ECO:0007669"/>
    <property type="project" value="TreeGrafter"/>
</dbReference>
<accession>A0A5M6CSI3</accession>
<dbReference type="Gene3D" id="3.30.200.20">
    <property type="entry name" value="Phosphorylase Kinase, domain 1"/>
    <property type="match status" value="1"/>
</dbReference>
<keyword evidence="9" id="KW-1185">Reference proteome</keyword>
<dbReference type="SMART" id="SM00320">
    <property type="entry name" value="WD40"/>
    <property type="match status" value="8"/>
</dbReference>
<dbReference type="SUPFAM" id="SSF69322">
    <property type="entry name" value="Tricorn protease domain 2"/>
    <property type="match status" value="1"/>
</dbReference>
<dbReference type="Pfam" id="PF00400">
    <property type="entry name" value="WD40"/>
    <property type="match status" value="3"/>
</dbReference>
<keyword evidence="2" id="KW-0547">Nucleotide-binding</keyword>
<evidence type="ECO:0000256" key="4">
    <source>
        <dbReference type="ARBA" id="ARBA00022840"/>
    </source>
</evidence>
<dbReference type="EMBL" id="VWOX01000036">
    <property type="protein sequence ID" value="KAA5537963.1"/>
    <property type="molecule type" value="Genomic_DNA"/>
</dbReference>
<evidence type="ECO:0000313" key="8">
    <source>
        <dbReference type="EMBL" id="KAA5537963.1"/>
    </source>
</evidence>
<dbReference type="AlphaFoldDB" id="A0A5M6CSI3"/>
<keyword evidence="1" id="KW-0808">Transferase</keyword>
<feature type="repeat" description="WD" evidence="5">
    <location>
        <begin position="1019"/>
        <end position="1049"/>
    </location>
</feature>
<keyword evidence="3 8" id="KW-0418">Kinase</keyword>
<proteinExistence type="predicted"/>
<dbReference type="PANTHER" id="PTHR43289">
    <property type="entry name" value="MITOGEN-ACTIVATED PROTEIN KINASE KINASE KINASE 20-RELATED"/>
    <property type="match status" value="1"/>
</dbReference>
<comment type="caution">
    <text evidence="8">The sequence shown here is derived from an EMBL/GenBank/DDBJ whole genome shotgun (WGS) entry which is preliminary data.</text>
</comment>
<dbReference type="PROSITE" id="PS50082">
    <property type="entry name" value="WD_REPEATS_2"/>
    <property type="match status" value="2"/>
</dbReference>
<evidence type="ECO:0000313" key="9">
    <source>
        <dbReference type="Proteomes" id="UP000324479"/>
    </source>
</evidence>
<keyword evidence="4" id="KW-0067">ATP-binding</keyword>
<dbReference type="Gene3D" id="2.130.10.10">
    <property type="entry name" value="YVTN repeat-like/Quinoprotein amine dehydrogenase"/>
    <property type="match status" value="3"/>
</dbReference>
<sequence length="1091" mass="119065">MTEESTHPRQRSSDCFAEDDEWLADFLDWLDSKASRRSGSDSAQELVEHFLAEGPHSVSDRTRAMLLEFAGENASAGELAATAVLDWIENERDPTSENLPRDFGDYRLLEIIGRGGMGIVYRATQESLGRPVCIKLAPAGMDERSGLIREARVAGELHHPNIVSVFDAGCHAGRSFIAMELVDGQPLSAILANGPLGAVEAATMLRVICDAIGFAHQRQILHRDLKPSNVIVDTDHRPRVTDFGLAKRLRPPSGTGTDNANETLTGIAGTPSYMAPEQVQGDRLSERTDVYGLGTILYEMLSGRPPLVGHTPLETMRLVESTPPVDLCRLQVGLSKDLETICHKCLEKRPGNRYASIAELQEDLTRFLDGRPVQARPVSRVVRSARWAKRNRSVSVAVGVVTLSLLATTAGLGWMLSQTRSALHRTTIAETSQRTLAGELRQAVNASNEALYRSLIVQAGQALASNEVASARRSLSEIESGPSLQPLARMEYDILHRQAWPAETTIVCDSQPVAFRWNHSGDTLVTMDETGLLETWTSDGARRSSAVVPGFVKAPTPHLILHPTRDQAVIIAGNELYRFNDFGKLEPRPASGFTERCTQVVWHPNQEFLVGLSAEGSLVLHELATGVSKDLRLVANTPRQLSISPDGQFLALLIDNQVRVWKWERIRNFTVQGFAAPKADAVMTMQAWPTDVVWLPTATSLAVLSENGRVETYQVVKSKNDAIRFRLSWVVQCDVLAPSGLQVADGQICVVGQDELVEIDTQDHGVRQRQPLPVWDEVRMNSGGSTIALSESDSREISLWDLSKLGRPRSLATTAIPVRKVAFGNRGQLLAWRDVDGKTVASRSTWRPASVELVETAQPATGLDANPVVDQLAVSRGNSVVVYGMPRLTECFRVSRHESPVVSVSYSGDGRYLATGDFDGRVVLSEGMSGAEVTRLEGMKGDIRDVVFSSDNQSLLVADADGQIQICDLRSGAAKMLQPINTASINALAFLPAGDMVVGDSAGDLHLRNRKGTASQAWKSAHRGPIWSLVTVRDRVVSAGQDGAVRVWDRNGNLLATLVDLQDPIWSIDYSSETDQLIGSTTAGRVFTLAW</sequence>
<keyword evidence="6" id="KW-0812">Transmembrane</keyword>
<dbReference type="SUPFAM" id="SSF56112">
    <property type="entry name" value="Protein kinase-like (PK-like)"/>
    <property type="match status" value="1"/>
</dbReference>
<dbReference type="Pfam" id="PF00069">
    <property type="entry name" value="Pkinase"/>
    <property type="match status" value="1"/>
</dbReference>
<dbReference type="RefSeq" id="WP_150079937.1">
    <property type="nucleotide sequence ID" value="NZ_VWOX01000036.1"/>
</dbReference>
<protein>
    <submittedName>
        <fullName evidence="8">Protein kinase</fullName>
    </submittedName>
</protein>
<gene>
    <name evidence="8" type="ORF">FYK55_28040</name>
</gene>
<feature type="transmembrane region" description="Helical" evidence="6">
    <location>
        <begin position="393"/>
        <end position="416"/>
    </location>
</feature>
<dbReference type="InterPro" id="IPR015943">
    <property type="entry name" value="WD40/YVTN_repeat-like_dom_sf"/>
</dbReference>
<dbReference type="InterPro" id="IPR001680">
    <property type="entry name" value="WD40_rpt"/>
</dbReference>
<evidence type="ECO:0000256" key="3">
    <source>
        <dbReference type="ARBA" id="ARBA00022777"/>
    </source>
</evidence>
<evidence type="ECO:0000256" key="1">
    <source>
        <dbReference type="ARBA" id="ARBA00022679"/>
    </source>
</evidence>
<organism evidence="8 9">
    <name type="scientific">Roseiconus nitratireducens</name>
    <dbReference type="NCBI Taxonomy" id="2605748"/>
    <lineage>
        <taxon>Bacteria</taxon>
        <taxon>Pseudomonadati</taxon>
        <taxon>Planctomycetota</taxon>
        <taxon>Planctomycetia</taxon>
        <taxon>Pirellulales</taxon>
        <taxon>Pirellulaceae</taxon>
        <taxon>Roseiconus</taxon>
    </lineage>
</organism>
<evidence type="ECO:0000259" key="7">
    <source>
        <dbReference type="PROSITE" id="PS50011"/>
    </source>
</evidence>
<dbReference type="SUPFAM" id="SSF82171">
    <property type="entry name" value="DPP6 N-terminal domain-like"/>
    <property type="match status" value="1"/>
</dbReference>
<evidence type="ECO:0000256" key="5">
    <source>
        <dbReference type="PROSITE-ProRule" id="PRU00221"/>
    </source>
</evidence>
<dbReference type="PROSITE" id="PS50011">
    <property type="entry name" value="PROTEIN_KINASE_DOM"/>
    <property type="match status" value="1"/>
</dbReference>
<reference evidence="8 9" key="1">
    <citation type="submission" date="2019-08" db="EMBL/GenBank/DDBJ databases">
        <authorList>
            <person name="Dhanesh K."/>
            <person name="Kumar G."/>
            <person name="Sasikala C."/>
            <person name="Venkata Ramana C."/>
        </authorList>
    </citation>
    <scope>NUCLEOTIDE SEQUENCE [LARGE SCALE GENOMIC DNA]</scope>
    <source>
        <strain evidence="8 9">JC645</strain>
    </source>
</reference>
<keyword evidence="6" id="KW-0472">Membrane</keyword>
<dbReference type="InterPro" id="IPR011009">
    <property type="entry name" value="Kinase-like_dom_sf"/>
</dbReference>
<dbReference type="Gene3D" id="1.10.510.10">
    <property type="entry name" value="Transferase(Phosphotransferase) domain 1"/>
    <property type="match status" value="1"/>
</dbReference>
<dbReference type="PROSITE" id="PS00108">
    <property type="entry name" value="PROTEIN_KINASE_ST"/>
    <property type="match status" value="1"/>
</dbReference>
<dbReference type="GO" id="GO:0005524">
    <property type="term" value="F:ATP binding"/>
    <property type="evidence" value="ECO:0007669"/>
    <property type="project" value="UniProtKB-KW"/>
</dbReference>
<feature type="repeat" description="WD" evidence="5">
    <location>
        <begin position="894"/>
        <end position="924"/>
    </location>
</feature>
<evidence type="ECO:0000256" key="2">
    <source>
        <dbReference type="ARBA" id="ARBA00022741"/>
    </source>
</evidence>
<keyword evidence="5" id="KW-0853">WD repeat</keyword>
<dbReference type="Proteomes" id="UP000324479">
    <property type="component" value="Unassembled WGS sequence"/>
</dbReference>
<dbReference type="InterPro" id="IPR000719">
    <property type="entry name" value="Prot_kinase_dom"/>
</dbReference>
<dbReference type="PANTHER" id="PTHR43289:SF6">
    <property type="entry name" value="SERINE_THREONINE-PROTEIN KINASE NEKL-3"/>
    <property type="match status" value="1"/>
</dbReference>
<feature type="domain" description="Protein kinase" evidence="7">
    <location>
        <begin position="106"/>
        <end position="368"/>
    </location>
</feature>
<name>A0A5M6CSI3_9BACT</name>
<keyword evidence="6" id="KW-1133">Transmembrane helix</keyword>
<dbReference type="CDD" id="cd14014">
    <property type="entry name" value="STKc_PknB_like"/>
    <property type="match status" value="1"/>
</dbReference>
<evidence type="ECO:0000256" key="6">
    <source>
        <dbReference type="SAM" id="Phobius"/>
    </source>
</evidence>
<dbReference type="SMART" id="SM00220">
    <property type="entry name" value="S_TKc"/>
    <property type="match status" value="1"/>
</dbReference>
<dbReference type="InterPro" id="IPR008271">
    <property type="entry name" value="Ser/Thr_kinase_AS"/>
</dbReference>